<gene>
    <name evidence="8" type="ORF">CfE428DRAFT_6247</name>
</gene>
<keyword evidence="7" id="KW-0472">Membrane</keyword>
<name>B4DBF6_9BACT</name>
<feature type="transmembrane region" description="Helical" evidence="7">
    <location>
        <begin position="280"/>
        <end position="299"/>
    </location>
</feature>
<evidence type="ECO:0000256" key="5">
    <source>
        <dbReference type="ARBA" id="ARBA00022833"/>
    </source>
</evidence>
<dbReference type="eggNOG" id="COG1994">
    <property type="taxonomic scope" value="Bacteria"/>
</dbReference>
<feature type="transmembrane region" description="Helical" evidence="7">
    <location>
        <begin position="252"/>
        <end position="268"/>
    </location>
</feature>
<keyword evidence="4" id="KW-0378">Hydrolase</keyword>
<comment type="cofactor">
    <cofactor evidence="1">
        <name>Zn(2+)</name>
        <dbReference type="ChEBI" id="CHEBI:29105"/>
    </cofactor>
</comment>
<sequence length="334" mass="36173">MLSCPACGTLVHADELKRLAAAAQQAEPSEALALWRQAIGLLPPDSQQYTLLASKIETISRGLEINPPAGTKPGGRKWKGTAAGTGGVFLMLLAKFKGAIFLLFGQGKLLLLGLTKMTTLMTMFASLGIYWRIFGWRLAVGGILCIYVHEMGHVYALRRLGIKATAPMFIPGFGAVIFLQQQFFSPREDARHGLAGPTWGLGASVIAALLGLLFHSPLCLLVAQFNAWINLWNLTPVWQLDGSRGFHALRRPERIIASLAFVAAWLPLDVHRHGDGSDSIALGVRLAFIAAACCVYGVMRKNEPEATDSRAIWQYVGLCAALTAFNWVPVPPVS</sequence>
<evidence type="ECO:0000256" key="3">
    <source>
        <dbReference type="ARBA" id="ARBA00022670"/>
    </source>
</evidence>
<evidence type="ECO:0000313" key="9">
    <source>
        <dbReference type="Proteomes" id="UP000005824"/>
    </source>
</evidence>
<dbReference type="STRING" id="497964.CfE428DRAFT_6247"/>
<dbReference type="EMBL" id="ABVL01000037">
    <property type="protein sequence ID" value="EDY16246.1"/>
    <property type="molecule type" value="Genomic_DNA"/>
</dbReference>
<dbReference type="GO" id="GO:0006508">
    <property type="term" value="P:proteolysis"/>
    <property type="evidence" value="ECO:0007669"/>
    <property type="project" value="UniProtKB-KW"/>
</dbReference>
<reference evidence="8 9" key="1">
    <citation type="journal article" date="2011" name="J. Bacteriol.">
        <title>Genome sequence of Chthoniobacter flavus Ellin428, an aerobic heterotrophic soil bacterium.</title>
        <authorList>
            <person name="Kant R."/>
            <person name="van Passel M.W."/>
            <person name="Palva A."/>
            <person name="Lucas S."/>
            <person name="Lapidus A."/>
            <person name="Glavina Del Rio T."/>
            <person name="Dalin E."/>
            <person name="Tice H."/>
            <person name="Bruce D."/>
            <person name="Goodwin L."/>
            <person name="Pitluck S."/>
            <person name="Larimer F.W."/>
            <person name="Land M.L."/>
            <person name="Hauser L."/>
            <person name="Sangwan P."/>
            <person name="de Vos W.M."/>
            <person name="Janssen P.H."/>
            <person name="Smidt H."/>
        </authorList>
    </citation>
    <scope>NUCLEOTIDE SEQUENCE [LARGE SCALE GENOMIC DNA]</scope>
    <source>
        <strain evidence="8 9">Ellin428</strain>
    </source>
</reference>
<feature type="transmembrane region" description="Helical" evidence="7">
    <location>
        <begin position="199"/>
        <end position="223"/>
    </location>
</feature>
<evidence type="ECO:0000256" key="7">
    <source>
        <dbReference type="SAM" id="Phobius"/>
    </source>
</evidence>
<evidence type="ECO:0000313" key="8">
    <source>
        <dbReference type="EMBL" id="EDY16246.1"/>
    </source>
</evidence>
<dbReference type="GO" id="GO:0008237">
    <property type="term" value="F:metallopeptidase activity"/>
    <property type="evidence" value="ECO:0007669"/>
    <property type="project" value="UniProtKB-KW"/>
</dbReference>
<keyword evidence="3" id="KW-0645">Protease</keyword>
<protein>
    <submittedName>
        <fullName evidence="8">Peptidase M50</fullName>
    </submittedName>
</protein>
<dbReference type="PANTHER" id="PTHR39188">
    <property type="entry name" value="MEMBRANE-ASSOCIATED ZINC METALLOPROTEASE M50B"/>
    <property type="match status" value="1"/>
</dbReference>
<dbReference type="PANTHER" id="PTHR39188:SF3">
    <property type="entry name" value="STAGE IV SPORULATION PROTEIN FB"/>
    <property type="match status" value="1"/>
</dbReference>
<accession>B4DBF6</accession>
<keyword evidence="5" id="KW-0862">Zinc</keyword>
<dbReference type="InParanoid" id="B4DBF6"/>
<feature type="transmembrane region" description="Helical" evidence="7">
    <location>
        <begin position="311"/>
        <end position="328"/>
    </location>
</feature>
<keyword evidence="7" id="KW-0812">Transmembrane</keyword>
<feature type="transmembrane region" description="Helical" evidence="7">
    <location>
        <begin position="82"/>
        <end position="104"/>
    </location>
</feature>
<dbReference type="Proteomes" id="UP000005824">
    <property type="component" value="Unassembled WGS sequence"/>
</dbReference>
<feature type="transmembrane region" description="Helical" evidence="7">
    <location>
        <begin position="124"/>
        <end position="148"/>
    </location>
</feature>
<evidence type="ECO:0000256" key="4">
    <source>
        <dbReference type="ARBA" id="ARBA00022801"/>
    </source>
</evidence>
<comment type="caution">
    <text evidence="8">The sequence shown here is derived from an EMBL/GenBank/DDBJ whole genome shotgun (WGS) entry which is preliminary data.</text>
</comment>
<proteinExistence type="inferred from homology"/>
<evidence type="ECO:0000256" key="6">
    <source>
        <dbReference type="ARBA" id="ARBA00023049"/>
    </source>
</evidence>
<keyword evidence="6" id="KW-0482">Metalloprotease</keyword>
<keyword evidence="9" id="KW-1185">Reference proteome</keyword>
<feature type="transmembrane region" description="Helical" evidence="7">
    <location>
        <begin position="160"/>
        <end position="179"/>
    </location>
</feature>
<evidence type="ECO:0000256" key="1">
    <source>
        <dbReference type="ARBA" id="ARBA00001947"/>
    </source>
</evidence>
<dbReference type="AlphaFoldDB" id="B4DBF6"/>
<keyword evidence="7" id="KW-1133">Transmembrane helix</keyword>
<evidence type="ECO:0000256" key="2">
    <source>
        <dbReference type="ARBA" id="ARBA00007931"/>
    </source>
</evidence>
<comment type="similarity">
    <text evidence="2">Belongs to the peptidase M50B family.</text>
</comment>
<organism evidence="8 9">
    <name type="scientific">Chthoniobacter flavus Ellin428</name>
    <dbReference type="NCBI Taxonomy" id="497964"/>
    <lineage>
        <taxon>Bacteria</taxon>
        <taxon>Pseudomonadati</taxon>
        <taxon>Verrucomicrobiota</taxon>
        <taxon>Spartobacteria</taxon>
        <taxon>Chthoniobacterales</taxon>
        <taxon>Chthoniobacteraceae</taxon>
        <taxon>Chthoniobacter</taxon>
    </lineage>
</organism>